<feature type="domain" description="Vitellogenin" evidence="7">
    <location>
        <begin position="82"/>
        <end position="693"/>
    </location>
</feature>
<keyword evidence="2" id="KW-0758">Storage protein</keyword>
<evidence type="ECO:0000259" key="8">
    <source>
        <dbReference type="PROSITE" id="PS51233"/>
    </source>
</evidence>
<dbReference type="InterPro" id="IPR015817">
    <property type="entry name" value="Vitellinogen_open_b-sht_sub1"/>
</dbReference>
<comment type="caution">
    <text evidence="9">The sequence shown here is derived from an EMBL/GenBank/DDBJ whole genome shotgun (WGS) entry which is preliminary data.</text>
</comment>
<evidence type="ECO:0000256" key="4">
    <source>
        <dbReference type="ARBA" id="ARBA00023180"/>
    </source>
</evidence>
<dbReference type="Proteomes" id="UP000054805">
    <property type="component" value="Unassembled WGS sequence"/>
</dbReference>
<dbReference type="GO" id="GO:0045735">
    <property type="term" value="F:nutrient reservoir activity"/>
    <property type="evidence" value="ECO:0007669"/>
    <property type="project" value="UniProtKB-KW"/>
</dbReference>
<keyword evidence="4" id="KW-0325">Glycoprotein</keyword>
<evidence type="ECO:0000256" key="1">
    <source>
        <dbReference type="ARBA" id="ARBA00022729"/>
    </source>
</evidence>
<sequence>LLTLKKKINKQISIKLINNLIYGPLVDEDDIFNILHIGKSFNMMELRTILSLFILHWLTILTVAGDNKCHSECSGFNDKFDYKQKMSYVYEYSFVNSMAYNRTDNPTSSYFHFRSQFVLAVHAPCEMSIQFDSVELNEDWLSELNVKELQKHATAFSFDNGAIGSICPEPSEPIWVVNLKRGILSAIQNYNADNFIDDELQADVNGLCPTNYLRASDGIYIRKKMLNACKHRSTFFGQSKMVPYSVNSKAQNMPLFDGFQTCKQTIKNQIISDVDCEEVHEFRPSDDPSVGNILLNSHMKLKLLRTAEVKNVAKIPNSEPPVVKSLYFDPADFDTVELISSQADVHFSLKKLCDIGDQVIQQTPDLFSTLIHSLRRLDKKSLVEAVEQANMRHYCPQQTQLLYDALAACNTPACTVMMIELIKKPRTLESHRKALIDALAFVRRPTLESVSLLTSFISEAEPDDLLKISIFIQNYCLGDPFCQQHPELMKISDEMALNLGQNCQIHSDKKLHLLIATLRAFGNINAPLSALETRLNCLKQKELALEIRLAALQSVRRVVCLDSVLEILMQRYSDVEEHAEIRNSAFLLLMNCPSENIIQQVLQTLRNEQSLQGSVGSMVWSYLETLRYSESPSRELLHRLLMFESVKPKFDKDFYKFSHFHHISTFSKRENVGFDFEHAVLFAPDEYMPKQAFLNFTIHMYGQSMNLLEIGGRADGLDLFVEDLFGPNGYFSNPEGYYFMENKAIYKNPSIRTLHDQVRTLRCYFVALVHKQLNIKERADFSIYARVFGDEIMHYKTRDADILQDIRNNANVETLMNSIAKVHQLNFQRNVMFLEWKHVIPTATGLPVYFTVAGVANVNLTFSGKMSILGMFRNDGNLDINAHLRGGVAVQIFSSACMAVLKKRSGLAVKSLFHADRAVDLHGALTQAETFNFKLRLPNKEINLALLRSQLYAIENEIMHQVDGVDKLKSIVKTCSSERASKLFGFKICLTKNFPNSSHLTLSTLLIGPTLLRLSVENNHGISQEYETVVKWKFNKEQKHIMMQMLNSDFNIDIVYIPFKNLSMTAVSEKSEIEAACQFLYEANKKVFNFSVNVQNVNELSGLLLYQTAKRIDDDLNSIFDFCIMRNDKHLIRLYYNFTQHVKLRHRLIDIQELLLISDSFASTVAVPWREWTLKGHRIVNENTTSLELQAWDKQYEYDDGTTELKLSYNREQKADHEYRQLNSYLKLAQQPGKIFKIDATGRTTTDLTSIVVCRVENSRYGANLTAGKRQISFVGGLIKQPNDMNKYTFDGQLLSNLNSDVYNILVTYQNNLPRQFYAAMDINGGKMEKATYGFKFETDKSRLMRAIAELIVMHGRKSNKLLCTVSENEPKLYNIEAHSTTNEQPYFDVQAKLKMNHPGDDYHFDLDAKVSFLDKHHWLITKKFHKDKHNVEIVSALSNLSAPIYSWAIKSNLRKDRVLEIHGKLNSAVGMKVDLSLDGRIEGKADDLFSVLKVKNGDAHVLKAEIVVPRPVRKAFQQAKVHVLWHTSNDFDHILLDYIVTRGEVHKRSFTSRCKLGEDNYGLDMIYTDDEDKNYNISILKNERIVLNFDFGYVQYGGDFPLKNSKTFVAKMRTYDPLKKIDWKCTGKVEHSLDAQHFSFSAQNVINERNDIFLLSYQSENDLEKRSNRLLFKTFAMYNKKIFKLENRCDDDKNINKRICNGWMQWNVLASKEHHKHAVYDVQFSKYPMIFNCNVDLRLSDSDHIIFSSKIVSDDQKLDISSTVAAHEETLGNLQFVHKYSDEKIAVLELKMMLFNRSIQCQVSVGPSKDILKMNALIDQTEMYALEKNQKTMEDSSEVLEFDVWHSSSGVKLSWLKYFYKIESQKQKFHCLLSVKHDEIDYELHGKYDHKTLNGTVILKKHGDGPILAEGAIVPIDGSQYLVQLTGDAISAHVKMSIQRDERSQLFIMEVTDVDKPFLLEFDSHWQYNYVILKFIFERKHDAVSSSKYGFRLLGERRLENSSLFEMDVYLNELSALVSVLLEKSEEKKFELSTKLRTDDTLNGYTGLKVIYKADRHEIHTFAIYFVDPALSDHIYWKTDWQMIGHCPSLIFASCRIFFVSTMSYSTDESRLLTLAWNQTYMSDGEHTTISQLRLTHPYTKTDFQLSRKVSCVYDLPYRCFLNFEFILIRLANNNSQDVYSIGFDRHSLNSCQLKMKHNEASLLLHIEVVDNYLKLSILKDGLYRSVVTCGGAKEDRKFSCTVQNASTVLLHGSARLVDEDWLSLAAWHGGNSSSRVKDVELNSRVTADSMLTTVIYIRKLLKNDIQAIYTNVYADVSSLSKNWYCNLSDIVVNKMKLILDDQSVNLMPVLERWKKDVHRLTKLGYVNLPGFNKTFDYLSAIWADVCSTFSESHALFKEAFSTFNYMLQLTLENSKHGIDVIQRMITTAGQQAHKAGEQIKKWFDEFANSLRNHRAIEDVQSMIGSSMKNWKENIVGPVCSFWQKLLQDVDFNYDSAISTLKKIFDYEYLTETFYRFGSLNKLQPHSVTTKWIQSAAEMWAGISERFKLFYNVNNWVEFIRQNTVNVFYRWLPKFDNGETQSGDYIHYTLIVPFWSVLQSLENVFQLFIPEKLFNFGSNIATAIMDIPTTVEDMWFAVFGRSPDGHLLTTEYPTSVAVLLGHSDIITFDMQVFNFIGSCSYLLARDFAKGRFNVWLSHIMQDGILQRRSISIQYINNFVEINFNDRVGVLVNSKEVHFPWIKKSEFGNLELMVSRPSNHLVRVDTADGIVLECCMHYKICALALPKWYHGKSAGLFGINDLEPQNDFMRPNRTMSNEIEEFAHYWTISMDCPTVLTVSKPYYGPQAKSLHMKCAALFQARITSPLRRCFHYVDPTPYMTLCLAEVDKHAEMNPHFSDNMIAPCNTSAAYLMVCRMYGILLQMPKECLTCEVWSTTLAIGEQLKVIHQQSNVDVAFVIEEHSCMEDYTEMVRNIIIQMVKLLSGKFSNHSGTVRYSVFGFGGERGEHMLHRHMLHHFKYLTHSKLIEMINMMEFDAANTDGRADLLEILHQVLSENPFRPVSQKVIVLLSCEAEQKTKNRFYDIRSEFLEKQIYFHFITTNDIPLRIISRKKILGVSPTMLFAEDGKVETELKHHMLHLYEPCSILAMQTNGTTFALLPNREKEIATIVVQYISAVAEQSLCQICTCHARHMFSDTVCFPCNLPTYILNYKLVLFGEFTSWLVHQCMQFLLLKGELMSVNKLFSVRDDKHITEVTDLAEQRCYWRFNCEEVFHRFFRSSNRSTLNFFSSAKDSCNSITTFNMQYPPTISRTCQKFALLSLSDDPVTCDIKTDQESLSLPNWEEEDELLLWKCIALHKPESAALLTVSIEDECRSPSARKTKANVSKNQFTSILSNSKTECADLTQLTFRSSLTSRRFPIMGKGGLRRLQNSKLFTKSKATMRKATAAETENKPASMEK</sequence>
<feature type="non-terminal residue" evidence="9">
    <location>
        <position position="1"/>
    </location>
</feature>
<dbReference type="PROSITE" id="PS51233">
    <property type="entry name" value="VWFD"/>
    <property type="match status" value="1"/>
</dbReference>
<dbReference type="InterPro" id="IPR001747">
    <property type="entry name" value="Vitellogenin_N"/>
</dbReference>
<evidence type="ECO:0000256" key="5">
    <source>
        <dbReference type="PROSITE-ProRule" id="PRU00557"/>
    </source>
</evidence>
<evidence type="ECO:0000313" key="10">
    <source>
        <dbReference type="Proteomes" id="UP000054805"/>
    </source>
</evidence>
<dbReference type="SMART" id="SM00638">
    <property type="entry name" value="LPD_N"/>
    <property type="match status" value="1"/>
</dbReference>
<dbReference type="Pfam" id="PF01347">
    <property type="entry name" value="Vitellogenin_N"/>
    <property type="match status" value="1"/>
</dbReference>
<feature type="domain" description="VWFD" evidence="8">
    <location>
        <begin position="2656"/>
        <end position="2833"/>
    </location>
</feature>
<dbReference type="SMART" id="SM01169">
    <property type="entry name" value="DUF1943"/>
    <property type="match status" value="1"/>
</dbReference>
<comment type="caution">
    <text evidence="5">Lacks conserved residue(s) required for the propagation of feature annotation.</text>
</comment>
<dbReference type="PANTHER" id="PTHR23345">
    <property type="entry name" value="VITELLOGENIN-RELATED"/>
    <property type="match status" value="1"/>
</dbReference>
<evidence type="ECO:0000256" key="2">
    <source>
        <dbReference type="ARBA" id="ARBA00022761"/>
    </source>
</evidence>
<dbReference type="PROSITE" id="PS51211">
    <property type="entry name" value="VITELLOGENIN"/>
    <property type="match status" value="1"/>
</dbReference>
<dbReference type="EMBL" id="JYDS01000356">
    <property type="protein sequence ID" value="KRZ11101.1"/>
    <property type="molecule type" value="Genomic_DNA"/>
</dbReference>
<reference evidence="9 10" key="1">
    <citation type="submission" date="2015-01" db="EMBL/GenBank/DDBJ databases">
        <title>Evolution of Trichinella species and genotypes.</title>
        <authorList>
            <person name="Korhonen P.K."/>
            <person name="Edoardo P."/>
            <person name="Giuseppe L.R."/>
            <person name="Gasser R.B."/>
        </authorList>
    </citation>
    <scope>NUCLEOTIDE SEQUENCE [LARGE SCALE GENOMIC DNA]</scope>
    <source>
        <strain evidence="9">ISS588</strain>
    </source>
</reference>
<keyword evidence="10" id="KW-1185">Reference proteome</keyword>
<dbReference type="GO" id="GO:0005319">
    <property type="term" value="F:lipid transporter activity"/>
    <property type="evidence" value="ECO:0007669"/>
    <property type="project" value="InterPro"/>
</dbReference>
<dbReference type="Pfam" id="PF00094">
    <property type="entry name" value="VWD"/>
    <property type="match status" value="1"/>
</dbReference>
<evidence type="ECO:0000256" key="3">
    <source>
        <dbReference type="ARBA" id="ARBA00023157"/>
    </source>
</evidence>
<gene>
    <name evidence="9" type="ORF">T4B_10084</name>
</gene>
<feature type="region of interest" description="Disordered" evidence="6">
    <location>
        <begin position="3439"/>
        <end position="3458"/>
    </location>
</feature>
<dbReference type="InterPro" id="IPR015255">
    <property type="entry name" value="Vitellinogen_open_b-sht"/>
</dbReference>
<dbReference type="InterPro" id="IPR015816">
    <property type="entry name" value="Vitellinogen_b-sht_N"/>
</dbReference>
<dbReference type="SUPFAM" id="SSF48431">
    <property type="entry name" value="Lipovitellin-phosvitin complex, superhelical domain"/>
    <property type="match status" value="1"/>
</dbReference>
<dbReference type="PANTHER" id="PTHR23345:SF15">
    <property type="entry name" value="VITELLOGENIN 1-RELATED"/>
    <property type="match status" value="1"/>
</dbReference>
<keyword evidence="1" id="KW-0732">Signal</keyword>
<dbReference type="EMBL" id="JYDS01000356">
    <property type="protein sequence ID" value="KRZ11100.1"/>
    <property type="molecule type" value="Genomic_DNA"/>
</dbReference>
<dbReference type="InterPro" id="IPR050733">
    <property type="entry name" value="Vitellogenin/Apolipophorin"/>
</dbReference>
<dbReference type="InterPro" id="IPR015819">
    <property type="entry name" value="Lipid_transp_b-sht_shell"/>
</dbReference>
<dbReference type="Gene3D" id="2.20.50.20">
    <property type="entry name" value="Lipovitellin. Chain A, domain 3"/>
    <property type="match status" value="1"/>
</dbReference>
<evidence type="ECO:0000259" key="7">
    <source>
        <dbReference type="PROSITE" id="PS51211"/>
    </source>
</evidence>
<keyword evidence="3" id="KW-1015">Disulfide bond</keyword>
<protein>
    <submittedName>
        <fullName evidence="9">Vitellogenin</fullName>
    </submittedName>
</protein>
<dbReference type="SUPFAM" id="SSF56968">
    <property type="entry name" value="Lipovitellin-phosvitin complex, beta-sheet shell regions"/>
    <property type="match status" value="2"/>
</dbReference>
<name>A0A0V1HKD8_TRIPS</name>
<dbReference type="Gene3D" id="1.25.10.20">
    <property type="entry name" value="Vitellinogen, superhelical"/>
    <property type="match status" value="1"/>
</dbReference>
<evidence type="ECO:0000313" key="9">
    <source>
        <dbReference type="EMBL" id="KRZ11101.1"/>
    </source>
</evidence>
<proteinExistence type="predicted"/>
<dbReference type="Pfam" id="PF09172">
    <property type="entry name" value="Vit_open_b-sht"/>
    <property type="match status" value="1"/>
</dbReference>
<dbReference type="InterPro" id="IPR011030">
    <property type="entry name" value="Lipovitellin_superhlx_dom"/>
</dbReference>
<evidence type="ECO:0000256" key="6">
    <source>
        <dbReference type="SAM" id="MobiDB-lite"/>
    </source>
</evidence>
<dbReference type="Gene3D" id="2.30.230.10">
    <property type="entry name" value="Lipovitellin, beta-sheet shell regions, chain A"/>
    <property type="match status" value="1"/>
</dbReference>
<accession>A0A0V1HKD8</accession>
<organism evidence="9 10">
    <name type="scientific">Trichinella pseudospiralis</name>
    <name type="common">Parasitic roundworm</name>
    <dbReference type="NCBI Taxonomy" id="6337"/>
    <lineage>
        <taxon>Eukaryota</taxon>
        <taxon>Metazoa</taxon>
        <taxon>Ecdysozoa</taxon>
        <taxon>Nematoda</taxon>
        <taxon>Enoplea</taxon>
        <taxon>Dorylaimia</taxon>
        <taxon>Trichinellida</taxon>
        <taxon>Trichinellidae</taxon>
        <taxon>Trichinella</taxon>
    </lineage>
</organism>
<feature type="compositionally biased region" description="Basic and acidic residues" evidence="6">
    <location>
        <begin position="3449"/>
        <end position="3458"/>
    </location>
</feature>
<dbReference type="InterPro" id="IPR001846">
    <property type="entry name" value="VWF_type-D"/>
</dbReference>
<dbReference type="SMART" id="SM00216">
    <property type="entry name" value="VWD"/>
    <property type="match status" value="1"/>
</dbReference>
<dbReference type="Gene3D" id="2.20.80.10">
    <property type="entry name" value="Lipovitellin-phosvitin complex, chain A, domain 4"/>
    <property type="match status" value="1"/>
</dbReference>